<dbReference type="SUPFAM" id="SSF51905">
    <property type="entry name" value="FAD/NAD(P)-binding domain"/>
    <property type="match status" value="1"/>
</dbReference>
<dbReference type="AlphaFoldDB" id="A0A1W7D0B2"/>
<dbReference type="Gene3D" id="3.50.50.60">
    <property type="entry name" value="FAD/NAD(P)-binding domain"/>
    <property type="match status" value="1"/>
</dbReference>
<proteinExistence type="predicted"/>
<organism evidence="2 3">
    <name type="scientific">Streptomyces marincola</name>
    <dbReference type="NCBI Taxonomy" id="2878388"/>
    <lineage>
        <taxon>Bacteria</taxon>
        <taxon>Bacillati</taxon>
        <taxon>Actinomycetota</taxon>
        <taxon>Actinomycetes</taxon>
        <taxon>Kitasatosporales</taxon>
        <taxon>Streptomycetaceae</taxon>
        <taxon>Streptomyces</taxon>
    </lineage>
</organism>
<dbReference type="Pfam" id="PF05834">
    <property type="entry name" value="Lycopene_cycl"/>
    <property type="match status" value="1"/>
</dbReference>
<protein>
    <submittedName>
        <fullName evidence="2">Lycopene cyclase</fullName>
    </submittedName>
</protein>
<accession>A0A1W7D0B2</accession>
<feature type="region of interest" description="Disordered" evidence="1">
    <location>
        <begin position="388"/>
        <end position="421"/>
    </location>
</feature>
<evidence type="ECO:0000256" key="1">
    <source>
        <dbReference type="SAM" id="MobiDB-lite"/>
    </source>
</evidence>
<sequence>MGEHRDVVDAVVIGAGAAGLTLAHRLVETAGAEVVLVTAPPGPLRPAERTWCWWEAPGGPYDDALVTSFHRLRVHGRAGDVADRAPRRLRYKMLRSGGLETLVRDRLANRSAFREVTATVTDVRDAPGGGAEVRGTGPEGRPVLLRARWAFDSRPPPRLPRARTTLFQHFRGWFVRTPHAAFEPGVADLMDFRVPQPPRGVAFCYVLPLGTHEALVEYTEFSPAPLPREAYERALRHYTRHLLALPEPRITATEAGVIPMTDGVFPRRAGTALFRVGIAGGAARPATGYAFAAAQRQSRAVAAALRAGLPPVPPHPHSTRSRAMDAVLLAALDTGRVRGADLLARLFHEVPTERLLRFLDGDTHWWEDIAVGLRTPARPMLRTALTLPLRARRPAPAPAPAAPDEHPDHGHPRKASVNDGD</sequence>
<keyword evidence="3" id="KW-1185">Reference proteome</keyword>
<name>A0A1W7D0B2_9ACTN</name>
<dbReference type="OrthoDB" id="24355at2"/>
<reference evidence="2 3" key="1">
    <citation type="submission" date="2017-05" db="EMBL/GenBank/DDBJ databases">
        <title>Complete genome sequence of Streptomyces sp. SCSIO 03032 revealed the diverse biosynthetic pathways for its bioactive secondary metabolites.</title>
        <authorList>
            <person name="Ma L."/>
            <person name="Zhu Y."/>
            <person name="Zhang W."/>
            <person name="Zhang G."/>
            <person name="Tian X."/>
            <person name="Zhang S."/>
            <person name="Zhang C."/>
        </authorList>
    </citation>
    <scope>NUCLEOTIDE SEQUENCE [LARGE SCALE GENOMIC DNA]</scope>
    <source>
        <strain evidence="2 3">SCSIO 03032</strain>
    </source>
</reference>
<dbReference type="Proteomes" id="UP000194218">
    <property type="component" value="Chromosome"/>
</dbReference>
<evidence type="ECO:0000313" key="2">
    <source>
        <dbReference type="EMBL" id="ARQ70010.1"/>
    </source>
</evidence>
<dbReference type="KEGG" id="smao:CAG99_15120"/>
<gene>
    <name evidence="2" type="ORF">CAG99_15120</name>
</gene>
<dbReference type="EMBL" id="CP021121">
    <property type="protein sequence ID" value="ARQ70010.1"/>
    <property type="molecule type" value="Genomic_DNA"/>
</dbReference>
<dbReference type="InterPro" id="IPR036188">
    <property type="entry name" value="FAD/NAD-bd_sf"/>
</dbReference>
<evidence type="ECO:0000313" key="3">
    <source>
        <dbReference type="Proteomes" id="UP000194218"/>
    </source>
</evidence>